<keyword evidence="4 5" id="KW-0472">Membrane</keyword>
<dbReference type="InterPro" id="IPR010432">
    <property type="entry name" value="RDD"/>
</dbReference>
<sequence length="642" mass="68804">MSGARRALIVANDEYSDPGLAALLAPNQDAIGLADVLGDENIGGFDVQVRRNANVQELRLSIEDFFVDAARDDLLLLHFSGHGLKSPSGELYLSASDTRPDRLASTGLSAEYVSRLMLETRAQRVVLFLDCCYGGAFPRGMVVRGTADAAVGEAFLRQERAGSDRGRVVVTASSAIEYAFEGRDMVPDTNLSPSVFTAAVINGLATGDADLDGDGWIGVRELFDYVADQVRKTTPHQTPHIWIFGAQGDVRMARVRASQVVATPVPAVLVEAMNSPLAGARFGVVHELRERLLGEDLGQALTACQMLRTLAEDDSRQVSRAAEALLAEARPHATAPLVDFGSIDLSTWSEKVELALNGPPVACAVTAVPSVPWLRLEVRDRVLSAQVFGDAAGRLVGIGTLTAPAGEITIEVQVSVEVPDAVRATQPMPISSLRPSGALVWPPRAKDVEANVVETGTDAVVPGQASASPTAFPTFEVLQRLAPWRRRLVARLIDAALNYVIAVTCGYLIYLVLGPLLADGTALMPAVIFGLCFVYEFVLLKVRGQSVGKIITRIKVVELGAPPASGLSNVVAFLRTLPLVAPVLLMDAFESVFSYVLIWLYWIAVLLWARWDKPLGRSLLDKAAGTIVVTIPAARKPRADHA</sequence>
<keyword evidence="9" id="KW-1185">Reference proteome</keyword>
<feature type="transmembrane region" description="Helical" evidence="5">
    <location>
        <begin position="592"/>
        <end position="609"/>
    </location>
</feature>
<dbReference type="PANTHER" id="PTHR22576">
    <property type="entry name" value="MUCOSA ASSOCIATED LYMPHOID TISSUE LYMPHOMA TRANSLOCATION PROTEIN 1/PARACASPASE"/>
    <property type="match status" value="1"/>
</dbReference>
<gene>
    <name evidence="8" type="ORF">ACFFV7_29625</name>
</gene>
<dbReference type="Proteomes" id="UP001589647">
    <property type="component" value="Unassembled WGS sequence"/>
</dbReference>
<feature type="domain" description="Peptidase C14 caspase" evidence="6">
    <location>
        <begin position="5"/>
        <end position="241"/>
    </location>
</feature>
<evidence type="ECO:0000256" key="5">
    <source>
        <dbReference type="SAM" id="Phobius"/>
    </source>
</evidence>
<feature type="domain" description="RDD" evidence="7">
    <location>
        <begin position="482"/>
        <end position="625"/>
    </location>
</feature>
<keyword evidence="2 5" id="KW-0812">Transmembrane</keyword>
<dbReference type="InterPro" id="IPR018247">
    <property type="entry name" value="EF_Hand_1_Ca_BS"/>
</dbReference>
<dbReference type="Gene3D" id="3.40.50.1460">
    <property type="match status" value="1"/>
</dbReference>
<dbReference type="Pfam" id="PF06271">
    <property type="entry name" value="RDD"/>
    <property type="match status" value="1"/>
</dbReference>
<proteinExistence type="predicted"/>
<dbReference type="Pfam" id="PF00656">
    <property type="entry name" value="Peptidase_C14"/>
    <property type="match status" value="1"/>
</dbReference>
<dbReference type="PANTHER" id="PTHR22576:SF37">
    <property type="entry name" value="MUCOSA-ASSOCIATED LYMPHOID TISSUE LYMPHOMA TRANSLOCATION PROTEIN 1"/>
    <property type="match status" value="1"/>
</dbReference>
<evidence type="ECO:0000256" key="1">
    <source>
        <dbReference type="ARBA" id="ARBA00004141"/>
    </source>
</evidence>
<name>A0ABV5ILX9_9ACTN</name>
<feature type="transmembrane region" description="Helical" evidence="5">
    <location>
        <begin position="488"/>
        <end position="510"/>
    </location>
</feature>
<evidence type="ECO:0000256" key="3">
    <source>
        <dbReference type="ARBA" id="ARBA00022989"/>
    </source>
</evidence>
<dbReference type="PROSITE" id="PS00018">
    <property type="entry name" value="EF_HAND_1"/>
    <property type="match status" value="1"/>
</dbReference>
<accession>A0ABV5ILX9</accession>
<evidence type="ECO:0000256" key="2">
    <source>
        <dbReference type="ARBA" id="ARBA00022692"/>
    </source>
</evidence>
<reference evidence="8 9" key="1">
    <citation type="submission" date="2024-09" db="EMBL/GenBank/DDBJ databases">
        <authorList>
            <person name="Sun Q."/>
            <person name="Mori K."/>
        </authorList>
    </citation>
    <scope>NUCLEOTIDE SEQUENCE [LARGE SCALE GENOMIC DNA]</scope>
    <source>
        <strain evidence="8 9">CCM 3426</strain>
    </source>
</reference>
<organism evidence="8 9">
    <name type="scientific">Nonomuraea spiralis</name>
    <dbReference type="NCBI Taxonomy" id="46182"/>
    <lineage>
        <taxon>Bacteria</taxon>
        <taxon>Bacillati</taxon>
        <taxon>Actinomycetota</taxon>
        <taxon>Actinomycetes</taxon>
        <taxon>Streptosporangiales</taxon>
        <taxon>Streptosporangiaceae</taxon>
        <taxon>Nonomuraea</taxon>
    </lineage>
</organism>
<feature type="transmembrane region" description="Helical" evidence="5">
    <location>
        <begin position="522"/>
        <end position="542"/>
    </location>
</feature>
<evidence type="ECO:0000313" key="8">
    <source>
        <dbReference type="EMBL" id="MFB9205387.1"/>
    </source>
</evidence>
<evidence type="ECO:0000256" key="4">
    <source>
        <dbReference type="ARBA" id="ARBA00023136"/>
    </source>
</evidence>
<keyword evidence="3 5" id="KW-1133">Transmembrane helix</keyword>
<comment type="caution">
    <text evidence="8">The sequence shown here is derived from an EMBL/GenBank/DDBJ whole genome shotgun (WGS) entry which is preliminary data.</text>
</comment>
<evidence type="ECO:0000259" key="7">
    <source>
        <dbReference type="Pfam" id="PF06271"/>
    </source>
</evidence>
<evidence type="ECO:0000313" key="9">
    <source>
        <dbReference type="Proteomes" id="UP001589647"/>
    </source>
</evidence>
<dbReference type="SUPFAM" id="SSF52129">
    <property type="entry name" value="Caspase-like"/>
    <property type="match status" value="1"/>
</dbReference>
<comment type="subcellular location">
    <subcellularLocation>
        <location evidence="1">Membrane</location>
        <topology evidence="1">Multi-pass membrane protein</topology>
    </subcellularLocation>
</comment>
<dbReference type="InterPro" id="IPR011600">
    <property type="entry name" value="Pept_C14_caspase"/>
</dbReference>
<dbReference type="EMBL" id="JBHMEI010000028">
    <property type="protein sequence ID" value="MFB9205387.1"/>
    <property type="molecule type" value="Genomic_DNA"/>
</dbReference>
<evidence type="ECO:0000259" key="6">
    <source>
        <dbReference type="Pfam" id="PF00656"/>
    </source>
</evidence>
<dbReference type="NCBIfam" id="NF047832">
    <property type="entry name" value="caspase_w_EACC1"/>
    <property type="match status" value="1"/>
</dbReference>
<protein>
    <submittedName>
        <fullName evidence="8">Caspase family protein</fullName>
    </submittedName>
</protein>
<dbReference type="InterPro" id="IPR029030">
    <property type="entry name" value="Caspase-like_dom_sf"/>
</dbReference>
<dbReference type="InterPro" id="IPR052039">
    <property type="entry name" value="Caspase-related_regulators"/>
</dbReference>
<dbReference type="RefSeq" id="WP_189653970.1">
    <property type="nucleotide sequence ID" value="NZ_BMRC01000052.1"/>
</dbReference>